<evidence type="ECO:0000256" key="1">
    <source>
        <dbReference type="SAM" id="MobiDB-lite"/>
    </source>
</evidence>
<proteinExistence type="predicted"/>
<comment type="caution">
    <text evidence="2">The sequence shown here is derived from an EMBL/GenBank/DDBJ whole genome shotgun (WGS) entry which is preliminary data.</text>
</comment>
<feature type="region of interest" description="Disordered" evidence="1">
    <location>
        <begin position="49"/>
        <end position="108"/>
    </location>
</feature>
<reference evidence="2 3" key="1">
    <citation type="journal article" date="2018" name="Sci. Rep.">
        <title>Genomic signatures of local adaptation to the degree of environmental predictability in rotifers.</title>
        <authorList>
            <person name="Franch-Gras L."/>
            <person name="Hahn C."/>
            <person name="Garcia-Roger E.M."/>
            <person name="Carmona M.J."/>
            <person name="Serra M."/>
            <person name="Gomez A."/>
        </authorList>
    </citation>
    <scope>NUCLEOTIDE SEQUENCE [LARGE SCALE GENOMIC DNA]</scope>
    <source>
        <strain evidence="2">HYR1</strain>
    </source>
</reference>
<feature type="compositionally biased region" description="Polar residues" evidence="1">
    <location>
        <begin position="55"/>
        <end position="81"/>
    </location>
</feature>
<evidence type="ECO:0000313" key="3">
    <source>
        <dbReference type="Proteomes" id="UP000276133"/>
    </source>
</evidence>
<evidence type="ECO:0000313" key="2">
    <source>
        <dbReference type="EMBL" id="RNA08314.1"/>
    </source>
</evidence>
<keyword evidence="3" id="KW-1185">Reference proteome</keyword>
<accession>A0A3M7QAX5</accession>
<name>A0A3M7QAX5_BRAPC</name>
<gene>
    <name evidence="2" type="ORF">BpHYR1_043344</name>
</gene>
<protein>
    <submittedName>
        <fullName evidence="2">Uncharacterized protein</fullName>
    </submittedName>
</protein>
<dbReference type="AlphaFoldDB" id="A0A3M7QAX5"/>
<organism evidence="2 3">
    <name type="scientific">Brachionus plicatilis</name>
    <name type="common">Marine rotifer</name>
    <name type="synonym">Brachionus muelleri</name>
    <dbReference type="NCBI Taxonomy" id="10195"/>
    <lineage>
        <taxon>Eukaryota</taxon>
        <taxon>Metazoa</taxon>
        <taxon>Spiralia</taxon>
        <taxon>Gnathifera</taxon>
        <taxon>Rotifera</taxon>
        <taxon>Eurotatoria</taxon>
        <taxon>Monogononta</taxon>
        <taxon>Pseudotrocha</taxon>
        <taxon>Ploima</taxon>
        <taxon>Brachionidae</taxon>
        <taxon>Brachionus</taxon>
    </lineage>
</organism>
<dbReference type="EMBL" id="REGN01006781">
    <property type="protein sequence ID" value="RNA08314.1"/>
    <property type="molecule type" value="Genomic_DNA"/>
</dbReference>
<dbReference type="Proteomes" id="UP000276133">
    <property type="component" value="Unassembled WGS sequence"/>
</dbReference>
<sequence>MKKNDFLKSIHILWPNQVKYYKSRGNRILGKRILHKHLQVKKTEMIFEDSGGGNSSQHQILGSTKTGPITSANSTYFPQTRQTEDNNPNKRPLSNNLTPEKTETKREKNESIPPIVFFQIDTYFNNYNLLTEDFNGYFNEDILAELKITANCNLLVFPGTADSKERILDCSYAFPNSKRLDISSKPENPTLIVKGINEKKLSLHAEELKGKGVTQAIEIKKPSGEQMKLTKIILNSNETKKDLTRGVLVIDGERFYVEEPAKPPSRCSKSKRLGHTITSCQNKSA</sequence>